<keyword evidence="5" id="KW-0560">Oxidoreductase</keyword>
<dbReference type="GO" id="GO:0051698">
    <property type="term" value="F:saccharopine oxidase activity"/>
    <property type="evidence" value="ECO:0007669"/>
    <property type="project" value="TreeGrafter"/>
</dbReference>
<dbReference type="EMBL" id="JANBVO010000039">
    <property type="protein sequence ID" value="KAJ9136608.1"/>
    <property type="molecule type" value="Genomic_DNA"/>
</dbReference>
<dbReference type="PANTHER" id="PTHR10961:SF26">
    <property type="entry name" value="L-SACCHAROPINE OXIDASE"/>
    <property type="match status" value="1"/>
</dbReference>
<sequence length="413" mass="45499">MDSPVLILGAGTFGLSTAYHLSEAGWTNITVLDKAESIPSKYSAGYDLNKIVRAEYPDSFYSELALTAINAWKTPLFAPYYRETGYLITNSENAPEKTIDTLRRFRASIASNPAFSAAISSVETREDIHKFAPAFYGPAKGWKGYFNKLAGYARAADAMGALYKHCAARGVRFELGDAVTDLLYSADGKCIGATTASGKKYASNLTIMTLGACAASVLPSIGRHQKALGVPVAHVQVTPEEAARLKGMPVTFCRDLGFLFEPDPETCLIKLCPANGGYIYFGEGSDMSLPPSRTDEFTFTPKDDEERLRQLLRDILPDLADRPFVGTRFCWFMDTKDHDYIIDFVPGTEGLVVVSGDSGHGYKMLPVIGSWVLKLIKEGRQGIARWKWKGDEERTEVSLRAFPTRDLMDQSLR</sequence>
<organism evidence="7 8">
    <name type="scientific">Pleurostoma richardsiae</name>
    <dbReference type="NCBI Taxonomy" id="41990"/>
    <lineage>
        <taxon>Eukaryota</taxon>
        <taxon>Fungi</taxon>
        <taxon>Dikarya</taxon>
        <taxon>Ascomycota</taxon>
        <taxon>Pezizomycotina</taxon>
        <taxon>Sordariomycetes</taxon>
        <taxon>Sordariomycetidae</taxon>
        <taxon>Calosphaeriales</taxon>
        <taxon>Pleurostomataceae</taxon>
        <taxon>Pleurostoma</taxon>
    </lineage>
</organism>
<name>A0AA38VJ91_9PEZI</name>
<evidence type="ECO:0000313" key="7">
    <source>
        <dbReference type="EMBL" id="KAJ9136608.1"/>
    </source>
</evidence>
<keyword evidence="8" id="KW-1185">Reference proteome</keyword>
<dbReference type="GO" id="GO:0050660">
    <property type="term" value="F:flavin adenine dinucleotide binding"/>
    <property type="evidence" value="ECO:0007669"/>
    <property type="project" value="InterPro"/>
</dbReference>
<dbReference type="PRINTS" id="PR00420">
    <property type="entry name" value="RNGMNOXGNASE"/>
</dbReference>
<reference evidence="7" key="1">
    <citation type="submission" date="2022-07" db="EMBL/GenBank/DDBJ databases">
        <title>Fungi with potential for degradation of polypropylene.</title>
        <authorList>
            <person name="Gostincar C."/>
        </authorList>
    </citation>
    <scope>NUCLEOTIDE SEQUENCE</scope>
    <source>
        <strain evidence="7">EXF-13308</strain>
    </source>
</reference>
<evidence type="ECO:0000256" key="1">
    <source>
        <dbReference type="ARBA" id="ARBA00001974"/>
    </source>
</evidence>
<protein>
    <submittedName>
        <fullName evidence="7">FAD dependent oxidoreductase</fullName>
    </submittedName>
</protein>
<evidence type="ECO:0000256" key="4">
    <source>
        <dbReference type="ARBA" id="ARBA00022827"/>
    </source>
</evidence>
<proteinExistence type="inferred from homology"/>
<dbReference type="InterPro" id="IPR006076">
    <property type="entry name" value="FAD-dep_OxRdtase"/>
</dbReference>
<dbReference type="GO" id="GO:0008115">
    <property type="term" value="F:sarcosine oxidase activity"/>
    <property type="evidence" value="ECO:0007669"/>
    <property type="project" value="TreeGrafter"/>
</dbReference>
<evidence type="ECO:0000259" key="6">
    <source>
        <dbReference type="Pfam" id="PF01266"/>
    </source>
</evidence>
<dbReference type="Proteomes" id="UP001174694">
    <property type="component" value="Unassembled WGS sequence"/>
</dbReference>
<dbReference type="Gene3D" id="3.50.50.60">
    <property type="entry name" value="FAD/NAD(P)-binding domain"/>
    <property type="match status" value="1"/>
</dbReference>
<dbReference type="InterPro" id="IPR036188">
    <property type="entry name" value="FAD/NAD-bd_sf"/>
</dbReference>
<comment type="similarity">
    <text evidence="2">Belongs to the MSOX/MTOX family.</text>
</comment>
<gene>
    <name evidence="7" type="ORF">NKR23_g9760</name>
</gene>
<evidence type="ECO:0000313" key="8">
    <source>
        <dbReference type="Proteomes" id="UP001174694"/>
    </source>
</evidence>
<keyword evidence="4" id="KW-0274">FAD</keyword>
<evidence type="ECO:0000256" key="2">
    <source>
        <dbReference type="ARBA" id="ARBA00010989"/>
    </source>
</evidence>
<comment type="caution">
    <text evidence="7">The sequence shown here is derived from an EMBL/GenBank/DDBJ whole genome shotgun (WGS) entry which is preliminary data.</text>
</comment>
<dbReference type="Pfam" id="PF01266">
    <property type="entry name" value="DAO"/>
    <property type="match status" value="1"/>
</dbReference>
<dbReference type="InterPro" id="IPR045170">
    <property type="entry name" value="MTOX"/>
</dbReference>
<dbReference type="PANTHER" id="PTHR10961">
    <property type="entry name" value="PEROXISOMAL SARCOSINE OXIDASE"/>
    <property type="match status" value="1"/>
</dbReference>
<dbReference type="Gene3D" id="3.30.9.10">
    <property type="entry name" value="D-Amino Acid Oxidase, subunit A, domain 2"/>
    <property type="match status" value="1"/>
</dbReference>
<comment type="cofactor">
    <cofactor evidence="1">
        <name>FAD</name>
        <dbReference type="ChEBI" id="CHEBI:57692"/>
    </cofactor>
</comment>
<evidence type="ECO:0000256" key="3">
    <source>
        <dbReference type="ARBA" id="ARBA00022630"/>
    </source>
</evidence>
<keyword evidence="3" id="KW-0285">Flavoprotein</keyword>
<evidence type="ECO:0000256" key="5">
    <source>
        <dbReference type="ARBA" id="ARBA00023002"/>
    </source>
</evidence>
<accession>A0AA38VJ91</accession>
<dbReference type="AlphaFoldDB" id="A0AA38VJ91"/>
<feature type="domain" description="FAD dependent oxidoreductase" evidence="6">
    <location>
        <begin position="5"/>
        <end position="372"/>
    </location>
</feature>
<dbReference type="SUPFAM" id="SSF51905">
    <property type="entry name" value="FAD/NAD(P)-binding domain"/>
    <property type="match status" value="1"/>
</dbReference>